<evidence type="ECO:0000259" key="2">
    <source>
        <dbReference type="PROSITE" id="PS50937"/>
    </source>
</evidence>
<evidence type="ECO:0000313" key="4">
    <source>
        <dbReference type="Proteomes" id="UP000503840"/>
    </source>
</evidence>
<proteinExistence type="predicted"/>
<evidence type="ECO:0000313" key="3">
    <source>
        <dbReference type="EMBL" id="GFM32178.1"/>
    </source>
</evidence>
<evidence type="ECO:0000256" key="1">
    <source>
        <dbReference type="ARBA" id="ARBA00023125"/>
    </source>
</evidence>
<organism evidence="3 4">
    <name type="scientific">Desulfovibrio subterraneus</name>
    <dbReference type="NCBI Taxonomy" id="2718620"/>
    <lineage>
        <taxon>Bacteria</taxon>
        <taxon>Pseudomonadati</taxon>
        <taxon>Thermodesulfobacteriota</taxon>
        <taxon>Desulfovibrionia</taxon>
        <taxon>Desulfovibrionales</taxon>
        <taxon>Desulfovibrionaceae</taxon>
        <taxon>Desulfovibrio</taxon>
    </lineage>
</organism>
<dbReference type="InterPro" id="IPR000551">
    <property type="entry name" value="MerR-type_HTH_dom"/>
</dbReference>
<dbReference type="PANTHER" id="PTHR30204:SF90">
    <property type="entry name" value="HTH-TYPE TRANSCRIPTIONAL ACTIVATOR MTA"/>
    <property type="match status" value="1"/>
</dbReference>
<dbReference type="GO" id="GO:0003677">
    <property type="term" value="F:DNA binding"/>
    <property type="evidence" value="ECO:0007669"/>
    <property type="project" value="UniProtKB-KW"/>
</dbReference>
<gene>
    <name evidence="3" type="ORF">DSM101010T_05430</name>
</gene>
<dbReference type="PANTHER" id="PTHR30204">
    <property type="entry name" value="REDOX-CYCLING DRUG-SENSING TRANSCRIPTIONAL ACTIVATOR SOXR"/>
    <property type="match status" value="1"/>
</dbReference>
<dbReference type="AlphaFoldDB" id="A0A7J0BF65"/>
<dbReference type="EMBL" id="BLVO01000004">
    <property type="protein sequence ID" value="GFM32178.1"/>
    <property type="molecule type" value="Genomic_DNA"/>
</dbReference>
<dbReference type="SMART" id="SM00422">
    <property type="entry name" value="HTH_MERR"/>
    <property type="match status" value="1"/>
</dbReference>
<accession>A0A7J0BF65</accession>
<feature type="domain" description="HTH merR-type" evidence="2">
    <location>
        <begin position="1"/>
        <end position="70"/>
    </location>
</feature>
<dbReference type="PRINTS" id="PR00040">
    <property type="entry name" value="HTHMERR"/>
</dbReference>
<dbReference type="Pfam" id="PF13411">
    <property type="entry name" value="MerR_1"/>
    <property type="match status" value="1"/>
</dbReference>
<comment type="caution">
    <text evidence="3">The sequence shown here is derived from an EMBL/GenBank/DDBJ whole genome shotgun (WGS) entry which is preliminary data.</text>
</comment>
<keyword evidence="4" id="KW-1185">Reference proteome</keyword>
<reference evidence="3 4" key="1">
    <citation type="submission" date="2020-05" db="EMBL/GenBank/DDBJ databases">
        <title>Draft genome sequence of Desulfovibrio sp. strain HN2T.</title>
        <authorList>
            <person name="Ueno A."/>
            <person name="Tamazawa S."/>
            <person name="Tamamura S."/>
            <person name="Murakami T."/>
            <person name="Kiyama T."/>
            <person name="Inomata H."/>
            <person name="Amano Y."/>
            <person name="Miyakawa K."/>
            <person name="Tamaki H."/>
            <person name="Naganuma T."/>
            <person name="Kaneko K."/>
        </authorList>
    </citation>
    <scope>NUCLEOTIDE SEQUENCE [LARGE SCALE GENOMIC DNA]</scope>
    <source>
        <strain evidence="3 4">HN2</strain>
    </source>
</reference>
<dbReference type="Proteomes" id="UP000503840">
    <property type="component" value="Unassembled WGS sequence"/>
</dbReference>
<dbReference type="GO" id="GO:0003700">
    <property type="term" value="F:DNA-binding transcription factor activity"/>
    <property type="evidence" value="ECO:0007669"/>
    <property type="project" value="InterPro"/>
</dbReference>
<protein>
    <submittedName>
        <fullName evidence="3">MerR family transcriptional regulator</fullName>
    </submittedName>
</protein>
<keyword evidence="1" id="KW-0238">DNA-binding</keyword>
<name>A0A7J0BF65_9BACT</name>
<sequence>MYTVGRLARRFGLSRSTLLYYDKIGLLRPSSHTHGEYRHYSEGDAERLQRICMFRDAGLSLAAIARALDAEPADRSNDTGETTPLNAILEERLEELHREMVALRNQRTIITGLLGLDSLPEATPITRELWTSLLSDAGFSEDDMRRWHADFERTAPEQHARFLKVLGIPQSEIGLIRAWAAAPQR</sequence>
<dbReference type="RefSeq" id="WP_174403841.1">
    <property type="nucleotide sequence ID" value="NZ_BLVO01000004.1"/>
</dbReference>
<dbReference type="InterPro" id="IPR009061">
    <property type="entry name" value="DNA-bd_dom_put_sf"/>
</dbReference>
<dbReference type="InterPro" id="IPR047057">
    <property type="entry name" value="MerR_fam"/>
</dbReference>
<dbReference type="PROSITE" id="PS50937">
    <property type="entry name" value="HTH_MERR_2"/>
    <property type="match status" value="1"/>
</dbReference>
<dbReference type="SUPFAM" id="SSF46955">
    <property type="entry name" value="Putative DNA-binding domain"/>
    <property type="match status" value="1"/>
</dbReference>
<dbReference type="Gene3D" id="1.10.1660.10">
    <property type="match status" value="1"/>
</dbReference>